<dbReference type="InParanoid" id="A0A2V0PG40"/>
<dbReference type="PANTHER" id="PTHR21228">
    <property type="entry name" value="FAST LEU-RICH DOMAIN-CONTAINING"/>
    <property type="match status" value="1"/>
</dbReference>
<dbReference type="GO" id="GO:0035770">
    <property type="term" value="C:ribonucleoprotein granule"/>
    <property type="evidence" value="ECO:0007669"/>
    <property type="project" value="TreeGrafter"/>
</dbReference>
<dbReference type="EMBL" id="BDRX01000088">
    <property type="protein sequence ID" value="GBF96870.1"/>
    <property type="molecule type" value="Genomic_DNA"/>
</dbReference>
<dbReference type="Proteomes" id="UP000247498">
    <property type="component" value="Unassembled WGS sequence"/>
</dbReference>
<feature type="region of interest" description="Disordered" evidence="1">
    <location>
        <begin position="647"/>
        <end position="715"/>
    </location>
</feature>
<protein>
    <recommendedName>
        <fullName evidence="4">RAP domain-containing protein</fullName>
    </recommendedName>
</protein>
<sequence>MRCLRHSGRAAAAPAPNACPIRRRIRARAAECVSFDVGSPSELRRLRTLTQSLQLDGLPAPAGGLPERSAAARAAAAAAAAAALASAPAADGGDAAVAGSDAEEESHLISRELKDCSCCQDVLDVLSDELSHMSPHNTVTALGRLSALAKRAPASDRAAALAAPPFGGLLRLLARQLPEMSAFQLVNALYSAAALGAPLSRVPGLLPAADAAVARLAPSFNDRDVCSALYAYALLRHGKPGSGAAAALLARAQSLLDARALEGRGVSMLLWAVGSLGLRHSGLTGAAERALLADGGALLRGMASQGVANCAWGLAKATGGQVDAALLDHALSVMASLGDDVKPQEVLNTLWACARCRHDPQAAWGPLLRYCERHAAALTPADVASLFHALGTFGRTPEPGAAPALLARARELLPRMAPLEAASLYRGLGLAGLADSDAWRDLTGDALPAAWAAGQLSDSTKRMAFQGFLAGRLSGAAEALPADMLLDLKAAWDQGLAARPRAAPPAAARRGGGAGGAAAARRAAPGCEVHSLLEGLGVRHDVDVATRDGLSVVDVQLRAGGGRWVALQVAGEHEFASNSGQKLGPAALQQSLLEKAGYEVRWLSARDVAGKPPHRRALYVAELLRALGVGVPDGALRAAEQQAEGGAAAAAPGGGARRRGGRGQAAGGGGGGAVVSSGEAELLFSDPKVSGANGRRRGGGGGGGKGGSRRLFPNV</sequence>
<accession>A0A2V0PG40</accession>
<dbReference type="OrthoDB" id="550159at2759"/>
<feature type="compositionally biased region" description="Gly residues" evidence="1">
    <location>
        <begin position="662"/>
        <end position="673"/>
    </location>
</feature>
<dbReference type="PANTHER" id="PTHR21228:SF40">
    <property type="entry name" value="LD45607P"/>
    <property type="match status" value="1"/>
</dbReference>
<dbReference type="GO" id="GO:0003723">
    <property type="term" value="F:RNA binding"/>
    <property type="evidence" value="ECO:0007669"/>
    <property type="project" value="TreeGrafter"/>
</dbReference>
<proteinExistence type="predicted"/>
<dbReference type="GO" id="GO:1901259">
    <property type="term" value="P:chloroplast rRNA processing"/>
    <property type="evidence" value="ECO:0007669"/>
    <property type="project" value="TreeGrafter"/>
</dbReference>
<reference evidence="2 3" key="1">
    <citation type="journal article" date="2018" name="Sci. Rep.">
        <title>Raphidocelis subcapitata (=Pseudokirchneriella subcapitata) provides an insight into genome evolution and environmental adaptations in the Sphaeropleales.</title>
        <authorList>
            <person name="Suzuki S."/>
            <person name="Yamaguchi H."/>
            <person name="Nakajima N."/>
            <person name="Kawachi M."/>
        </authorList>
    </citation>
    <scope>NUCLEOTIDE SEQUENCE [LARGE SCALE GENOMIC DNA]</scope>
    <source>
        <strain evidence="2 3">NIES-35</strain>
    </source>
</reference>
<comment type="caution">
    <text evidence="2">The sequence shown here is derived from an EMBL/GenBank/DDBJ whole genome shotgun (WGS) entry which is preliminary data.</text>
</comment>
<dbReference type="GO" id="GO:0000963">
    <property type="term" value="P:mitochondrial RNA processing"/>
    <property type="evidence" value="ECO:0007669"/>
    <property type="project" value="TreeGrafter"/>
</dbReference>
<dbReference type="GO" id="GO:0005759">
    <property type="term" value="C:mitochondrial matrix"/>
    <property type="evidence" value="ECO:0007669"/>
    <property type="project" value="TreeGrafter"/>
</dbReference>
<organism evidence="2 3">
    <name type="scientific">Raphidocelis subcapitata</name>
    <dbReference type="NCBI Taxonomy" id="307507"/>
    <lineage>
        <taxon>Eukaryota</taxon>
        <taxon>Viridiplantae</taxon>
        <taxon>Chlorophyta</taxon>
        <taxon>core chlorophytes</taxon>
        <taxon>Chlorophyceae</taxon>
        <taxon>CS clade</taxon>
        <taxon>Sphaeropleales</taxon>
        <taxon>Selenastraceae</taxon>
        <taxon>Raphidocelis</taxon>
    </lineage>
</organism>
<keyword evidence="3" id="KW-1185">Reference proteome</keyword>
<dbReference type="InterPro" id="IPR050870">
    <property type="entry name" value="FAST_kinase"/>
</dbReference>
<evidence type="ECO:0000313" key="2">
    <source>
        <dbReference type="EMBL" id="GBF96870.1"/>
    </source>
</evidence>
<dbReference type="GO" id="GO:0009507">
    <property type="term" value="C:chloroplast"/>
    <property type="evidence" value="ECO:0007669"/>
    <property type="project" value="GOC"/>
</dbReference>
<evidence type="ECO:0000313" key="3">
    <source>
        <dbReference type="Proteomes" id="UP000247498"/>
    </source>
</evidence>
<evidence type="ECO:0000256" key="1">
    <source>
        <dbReference type="SAM" id="MobiDB-lite"/>
    </source>
</evidence>
<name>A0A2V0PG40_9CHLO</name>
<dbReference type="AlphaFoldDB" id="A0A2V0PG40"/>
<evidence type="ECO:0008006" key="4">
    <source>
        <dbReference type="Google" id="ProtNLM"/>
    </source>
</evidence>
<gene>
    <name evidence="2" type="ORF">Rsub_09875</name>
</gene>
<dbReference type="GO" id="GO:0044528">
    <property type="term" value="P:regulation of mitochondrial mRNA stability"/>
    <property type="evidence" value="ECO:0007669"/>
    <property type="project" value="TreeGrafter"/>
</dbReference>